<keyword evidence="1" id="KW-1188">Viral release from host cell</keyword>
<dbReference type="OrthoDB" id="5462215at2"/>
<dbReference type="RefSeq" id="WP_064087705.1">
    <property type="nucleotide sequence ID" value="NZ_LXSG01000032.1"/>
</dbReference>
<evidence type="ECO:0000313" key="4">
    <source>
        <dbReference type="Proteomes" id="UP000077589"/>
    </source>
</evidence>
<dbReference type="EMBL" id="LXSG01000032">
    <property type="protein sequence ID" value="OAM18746.1"/>
    <property type="molecule type" value="Genomic_DNA"/>
</dbReference>
<evidence type="ECO:0000259" key="2">
    <source>
        <dbReference type="Pfam" id="PF10145"/>
    </source>
</evidence>
<feature type="domain" description="Phage tail tape measure protein" evidence="2">
    <location>
        <begin position="109"/>
        <end position="296"/>
    </location>
</feature>
<comment type="caution">
    <text evidence="3">The sequence shown here is derived from an EMBL/GenBank/DDBJ whole genome shotgun (WGS) entry which is preliminary data.</text>
</comment>
<sequence>MSREELKVVIGADAQGYLRGMNTAAAGTRRFSAGIRGEFERVKGTLGSLKGILAGIGVTVGGIKLAVDTAQFERDMRRLQVNLGASRAEMESWRSEAYDNQKRYGTLLTDQKELAESLQAAGLDITAIRGAAEPVSKTLQVAKTNADQLGKALGVAREQFGIDITDKAAVEGLLDRMVVAGRLGNAELENLPDIFARVGGRAKDANFTLDQTLALTEALSQSEPQAERLATLVDSTLRIFTNGKYIQQAQRATGVSFFDAKGARRDPLMVIRDMKAAYDKLTTDAQRNQFITSAFGKMDLDTQRGLRKAMDDGTLDKIDEFSRQLRNATGTVDRDLGTAMDNAVTQANRLKGAFHEAIEDGVMRPLDNAFTNVVGFMMDSKEQGGLGLSGESMLKIGGGALSAALLGGMAIRLTRGLRGGGGLLGIGGNLATAKAMEHAAGVQPVFVVNMPGGGFGGGALPGLGGLGGLGGEAAGAAGALGKFAQAANIAAAAVTAFSAGWSLGTAMREAYLQTEAGQKFDHAGGQVIATVLSWFGNEEAQYARDHDDENVIGELVARFQAWHGNKEAIEALEINRQMEAERQRSQAVLDGTSQQAAEAVKASGDAAAQSISAAKIGGEIKVMVSAPTTLNVSTTAVGTPQTKLNVGRTNTGAQ</sequence>
<reference evidence="4" key="1">
    <citation type="submission" date="2016-05" db="EMBL/GenBank/DDBJ databases">
        <title>Draft genome of Corynebacterium afermentans subsp. afermentans LCDC 88199T.</title>
        <authorList>
            <person name="Bernier A.-M."/>
            <person name="Bernard K."/>
        </authorList>
    </citation>
    <scope>NUCLEOTIDE SEQUENCE [LARGE SCALE GENOMIC DNA]</scope>
    <source>
        <strain evidence="4">NML04-0072</strain>
    </source>
</reference>
<accession>A0A1A9RK31</accession>
<dbReference type="InterPro" id="IPR010090">
    <property type="entry name" value="Phage_tape_meas"/>
</dbReference>
<protein>
    <submittedName>
        <fullName evidence="3">Phage tail tape measure protein</fullName>
    </submittedName>
</protein>
<proteinExistence type="predicted"/>
<dbReference type="Pfam" id="PF10145">
    <property type="entry name" value="PhageMin_Tail"/>
    <property type="match status" value="1"/>
</dbReference>
<gene>
    <name evidence="3" type="ORF">A7P90_05580</name>
</gene>
<name>A0A1A9RK31_EIKCO</name>
<dbReference type="NCBIfam" id="TIGR01760">
    <property type="entry name" value="tape_meas_TP901"/>
    <property type="match status" value="1"/>
</dbReference>
<dbReference type="AlphaFoldDB" id="A0A1A9RK31"/>
<dbReference type="PANTHER" id="PTHR37813:SF1">
    <property type="entry name" value="FELS-2 PROPHAGE PROTEIN"/>
    <property type="match status" value="1"/>
</dbReference>
<evidence type="ECO:0000313" key="3">
    <source>
        <dbReference type="EMBL" id="OAM18746.1"/>
    </source>
</evidence>
<dbReference type="PANTHER" id="PTHR37813">
    <property type="entry name" value="FELS-2 PROPHAGE PROTEIN"/>
    <property type="match status" value="1"/>
</dbReference>
<evidence type="ECO:0000256" key="1">
    <source>
        <dbReference type="ARBA" id="ARBA00022612"/>
    </source>
</evidence>
<dbReference type="Proteomes" id="UP000077589">
    <property type="component" value="Unassembled WGS sequence"/>
</dbReference>
<organism evidence="3 4">
    <name type="scientific">Eikenella corrodens</name>
    <dbReference type="NCBI Taxonomy" id="539"/>
    <lineage>
        <taxon>Bacteria</taxon>
        <taxon>Pseudomonadati</taxon>
        <taxon>Pseudomonadota</taxon>
        <taxon>Betaproteobacteria</taxon>
        <taxon>Neisseriales</taxon>
        <taxon>Neisseriaceae</taxon>
        <taxon>Eikenella</taxon>
    </lineage>
</organism>